<evidence type="ECO:0000313" key="2">
    <source>
        <dbReference type="Proteomes" id="UP001454036"/>
    </source>
</evidence>
<name>A0AAV3RQ25_LITER</name>
<sequence length="104" mass="11371">MAKNQGTISYHGLEELKNHRALIKATVFNTSKDSTLYIDNVDGYVVANGQRLDQKISITDQLGPRVTKDIKLYVLLPTHARGVSNAKIGIIIPNVGHITVNSST</sequence>
<evidence type="ECO:0000313" key="1">
    <source>
        <dbReference type="EMBL" id="GAA0181026.1"/>
    </source>
</evidence>
<accession>A0AAV3RQ25</accession>
<gene>
    <name evidence="1" type="ORF">LIER_30191</name>
</gene>
<dbReference type="EMBL" id="BAABME010010687">
    <property type="protein sequence ID" value="GAA0181026.1"/>
    <property type="molecule type" value="Genomic_DNA"/>
</dbReference>
<reference evidence="1 2" key="1">
    <citation type="submission" date="2024-01" db="EMBL/GenBank/DDBJ databases">
        <title>The complete chloroplast genome sequence of Lithospermum erythrorhizon: insights into the phylogenetic relationship among Boraginaceae species and the maternal lineages of purple gromwells.</title>
        <authorList>
            <person name="Okada T."/>
            <person name="Watanabe K."/>
        </authorList>
    </citation>
    <scope>NUCLEOTIDE SEQUENCE [LARGE SCALE GENOMIC DNA]</scope>
</reference>
<proteinExistence type="predicted"/>
<comment type="caution">
    <text evidence="1">The sequence shown here is derived from an EMBL/GenBank/DDBJ whole genome shotgun (WGS) entry which is preliminary data.</text>
</comment>
<keyword evidence="2" id="KW-1185">Reference proteome</keyword>
<protein>
    <submittedName>
        <fullName evidence="1">Uncharacterized protein</fullName>
    </submittedName>
</protein>
<dbReference type="AlphaFoldDB" id="A0AAV3RQ25"/>
<dbReference type="Proteomes" id="UP001454036">
    <property type="component" value="Unassembled WGS sequence"/>
</dbReference>
<organism evidence="1 2">
    <name type="scientific">Lithospermum erythrorhizon</name>
    <name type="common">Purple gromwell</name>
    <name type="synonym">Lithospermum officinale var. erythrorhizon</name>
    <dbReference type="NCBI Taxonomy" id="34254"/>
    <lineage>
        <taxon>Eukaryota</taxon>
        <taxon>Viridiplantae</taxon>
        <taxon>Streptophyta</taxon>
        <taxon>Embryophyta</taxon>
        <taxon>Tracheophyta</taxon>
        <taxon>Spermatophyta</taxon>
        <taxon>Magnoliopsida</taxon>
        <taxon>eudicotyledons</taxon>
        <taxon>Gunneridae</taxon>
        <taxon>Pentapetalae</taxon>
        <taxon>asterids</taxon>
        <taxon>lamiids</taxon>
        <taxon>Boraginales</taxon>
        <taxon>Boraginaceae</taxon>
        <taxon>Boraginoideae</taxon>
        <taxon>Lithospermeae</taxon>
        <taxon>Lithospermum</taxon>
    </lineage>
</organism>